<proteinExistence type="predicted"/>
<protein>
    <submittedName>
        <fullName evidence="1">Uncharacterized protein</fullName>
    </submittedName>
</protein>
<dbReference type="AlphaFoldDB" id="A0A0H2QX60"/>
<evidence type="ECO:0000313" key="1">
    <source>
        <dbReference type="EMBL" id="KLO04180.1"/>
    </source>
</evidence>
<organism evidence="1 2">
    <name type="scientific">Schizopora paradoxa</name>
    <dbReference type="NCBI Taxonomy" id="27342"/>
    <lineage>
        <taxon>Eukaryota</taxon>
        <taxon>Fungi</taxon>
        <taxon>Dikarya</taxon>
        <taxon>Basidiomycota</taxon>
        <taxon>Agaricomycotina</taxon>
        <taxon>Agaricomycetes</taxon>
        <taxon>Hymenochaetales</taxon>
        <taxon>Schizoporaceae</taxon>
        <taxon>Schizopora</taxon>
    </lineage>
</organism>
<evidence type="ECO:0000313" key="2">
    <source>
        <dbReference type="Proteomes" id="UP000053477"/>
    </source>
</evidence>
<keyword evidence="2" id="KW-1185">Reference proteome</keyword>
<reference evidence="1 2" key="1">
    <citation type="submission" date="2015-04" db="EMBL/GenBank/DDBJ databases">
        <title>Complete genome sequence of Schizopora paradoxa KUC8140, a cosmopolitan wood degrader in East Asia.</title>
        <authorList>
            <consortium name="DOE Joint Genome Institute"/>
            <person name="Min B."/>
            <person name="Park H."/>
            <person name="Jang Y."/>
            <person name="Kim J.-J."/>
            <person name="Kim K.H."/>
            <person name="Pangilinan J."/>
            <person name="Lipzen A."/>
            <person name="Riley R."/>
            <person name="Grigoriev I.V."/>
            <person name="Spatafora J.W."/>
            <person name="Choi I.-G."/>
        </authorList>
    </citation>
    <scope>NUCLEOTIDE SEQUENCE [LARGE SCALE GENOMIC DNA]</scope>
    <source>
        <strain evidence="1 2">KUC8140</strain>
    </source>
</reference>
<dbReference type="EMBL" id="KQ086660">
    <property type="protein sequence ID" value="KLO04180.1"/>
    <property type="molecule type" value="Genomic_DNA"/>
</dbReference>
<gene>
    <name evidence="1" type="ORF">SCHPADRAFT_897222</name>
</gene>
<sequence length="327" mass="37955">MSRSESHSRSISRSIADTPEWRALWNEFEDFNVDNRKCLSELPIAWAERQERAWPSTLALVETRADIHRYITKDSRKSNHVLEEKMPMFIQAILIASKPQDRYKKVVFLQPGRIEQRKSAFYTRGLDEDDDAIHLNFVDDLQAHGTAVLDGRMAELDGLKRTTSPFRVVKLSVSPFQDDQDVIHEDLMAGSMKGNVGDARWAKEVLQSAKEVRRKAKRRVQLSMDSRALSIDDNCWRCFYPQSPFTRPFTRPLHSWLLPFCISINEFSSKKIYRGDIRLPKCFYLLEPSPSLCECDVVVVSYPTFLFEAARRPAGLRVFYVRVYSRP</sequence>
<dbReference type="InParanoid" id="A0A0H2QX60"/>
<name>A0A0H2QX60_9AGAM</name>
<accession>A0A0H2QX60</accession>
<dbReference type="Proteomes" id="UP000053477">
    <property type="component" value="Unassembled WGS sequence"/>
</dbReference>